<proteinExistence type="predicted"/>
<evidence type="ECO:0000313" key="1">
    <source>
        <dbReference type="EMBL" id="TDD93734.1"/>
    </source>
</evidence>
<organism evidence="1 2">
    <name type="scientific">Flavobacterium cellulosilyticum</name>
    <dbReference type="NCBI Taxonomy" id="2541731"/>
    <lineage>
        <taxon>Bacteria</taxon>
        <taxon>Pseudomonadati</taxon>
        <taxon>Bacteroidota</taxon>
        <taxon>Flavobacteriia</taxon>
        <taxon>Flavobacteriales</taxon>
        <taxon>Flavobacteriaceae</taxon>
        <taxon>Flavobacterium</taxon>
    </lineage>
</organism>
<gene>
    <name evidence="1" type="ORF">E0F76_18445</name>
</gene>
<dbReference type="AlphaFoldDB" id="A0A4R5C9I6"/>
<sequence>MKIAILGWGSLLWQPKDLQFDKEIGWSENGPILPIEFARISKDGRLTLVITKDAKEVKEVKTYFAISNYKTLEEAVLNLAVREGSCSEQIGSYDKPENTFSKKVFFEKNILDWISNTDIDAVIWTNLGENWKIKNEDGEVIDTIVPNERVDYLKKLKNHKRALAEEYIRRTPTQIDTYYRRYIEKELDWKPIS</sequence>
<dbReference type="OrthoDB" id="262743at2"/>
<dbReference type="RefSeq" id="WP_132009747.1">
    <property type="nucleotide sequence ID" value="NZ_SMFK01000023.1"/>
</dbReference>
<dbReference type="Proteomes" id="UP000295479">
    <property type="component" value="Unassembled WGS sequence"/>
</dbReference>
<name>A0A4R5C9I6_9FLAO</name>
<comment type="caution">
    <text evidence="1">The sequence shown here is derived from an EMBL/GenBank/DDBJ whole genome shotgun (WGS) entry which is preliminary data.</text>
</comment>
<reference evidence="1 2" key="1">
    <citation type="submission" date="2019-03" db="EMBL/GenBank/DDBJ databases">
        <title>Flavobacterium AR-3-4 sp. nov. isolated from arctic soil.</title>
        <authorList>
            <person name="Chaudhary D.K."/>
        </authorList>
    </citation>
    <scope>NUCLEOTIDE SEQUENCE [LARGE SCALE GENOMIC DNA]</scope>
    <source>
        <strain evidence="1 2">AR-3-4</strain>
    </source>
</reference>
<keyword evidence="2" id="KW-1185">Reference proteome</keyword>
<accession>A0A4R5C9I6</accession>
<dbReference type="EMBL" id="SMFK01000023">
    <property type="protein sequence ID" value="TDD93734.1"/>
    <property type="molecule type" value="Genomic_DNA"/>
</dbReference>
<protein>
    <submittedName>
        <fullName evidence="1">Uncharacterized protein</fullName>
    </submittedName>
</protein>
<evidence type="ECO:0000313" key="2">
    <source>
        <dbReference type="Proteomes" id="UP000295479"/>
    </source>
</evidence>